<dbReference type="SMART" id="SM00355">
    <property type="entry name" value="ZnF_C2H2"/>
    <property type="match status" value="2"/>
</dbReference>
<comment type="caution">
    <text evidence="2">The sequence shown here is derived from an EMBL/GenBank/DDBJ whole genome shotgun (WGS) entry which is preliminary data.</text>
</comment>
<organism evidence="2 3">
    <name type="scientific">Oopsacas minuta</name>
    <dbReference type="NCBI Taxonomy" id="111878"/>
    <lineage>
        <taxon>Eukaryota</taxon>
        <taxon>Metazoa</taxon>
        <taxon>Porifera</taxon>
        <taxon>Hexactinellida</taxon>
        <taxon>Hexasterophora</taxon>
        <taxon>Lyssacinosida</taxon>
        <taxon>Leucopsacidae</taxon>
        <taxon>Oopsacas</taxon>
    </lineage>
</organism>
<sequence length="201" mass="23957">MTDILDFGKCRPLKPPKSVLLPFQPSRPISLIKYRHICAICHFRYTKKSDLTLHTKVRHNPTFKKSGTFQRTTWGRREYCPMCNYIGNNRIQLCEHSKNSHPLELIKLMVSTLDEERREFVYLSSAYYNKKKDRIMIYRLERDIRKVLTELNTKSTNIDREYDVRPIMVYRRGDKVTLPEVAEVSKKETETETIEDFDTLF</sequence>
<dbReference type="Proteomes" id="UP001165289">
    <property type="component" value="Unassembled WGS sequence"/>
</dbReference>
<dbReference type="EMBL" id="JAKMXF010000133">
    <property type="protein sequence ID" value="KAI6656700.1"/>
    <property type="molecule type" value="Genomic_DNA"/>
</dbReference>
<feature type="domain" description="C2H2-type" evidence="1">
    <location>
        <begin position="38"/>
        <end position="59"/>
    </location>
</feature>
<dbReference type="InterPro" id="IPR013087">
    <property type="entry name" value="Znf_C2H2_type"/>
</dbReference>
<name>A0AAV7K6T4_9METZ</name>
<protein>
    <recommendedName>
        <fullName evidence="1">C2H2-type domain-containing protein</fullName>
    </recommendedName>
</protein>
<reference evidence="2 3" key="1">
    <citation type="journal article" date="2023" name="BMC Biol.">
        <title>The compact genome of the sponge Oopsacas minuta (Hexactinellida) is lacking key metazoan core genes.</title>
        <authorList>
            <person name="Santini S."/>
            <person name="Schenkelaars Q."/>
            <person name="Jourda C."/>
            <person name="Duchesne M."/>
            <person name="Belahbib H."/>
            <person name="Rocher C."/>
            <person name="Selva M."/>
            <person name="Riesgo A."/>
            <person name="Vervoort M."/>
            <person name="Leys S.P."/>
            <person name="Kodjabachian L."/>
            <person name="Le Bivic A."/>
            <person name="Borchiellini C."/>
            <person name="Claverie J.M."/>
            <person name="Renard E."/>
        </authorList>
    </citation>
    <scope>NUCLEOTIDE SEQUENCE [LARGE SCALE GENOMIC DNA]</scope>
    <source>
        <strain evidence="2">SPO-2</strain>
    </source>
</reference>
<evidence type="ECO:0000313" key="2">
    <source>
        <dbReference type="EMBL" id="KAI6656700.1"/>
    </source>
</evidence>
<dbReference type="PROSITE" id="PS00028">
    <property type="entry name" value="ZINC_FINGER_C2H2_1"/>
    <property type="match status" value="1"/>
</dbReference>
<dbReference type="AlphaFoldDB" id="A0AAV7K6T4"/>
<evidence type="ECO:0000313" key="3">
    <source>
        <dbReference type="Proteomes" id="UP001165289"/>
    </source>
</evidence>
<proteinExistence type="predicted"/>
<accession>A0AAV7K6T4</accession>
<keyword evidence="3" id="KW-1185">Reference proteome</keyword>
<evidence type="ECO:0000259" key="1">
    <source>
        <dbReference type="PROSITE" id="PS00028"/>
    </source>
</evidence>
<gene>
    <name evidence="2" type="ORF">LOD99_16004</name>
</gene>